<keyword evidence="3" id="KW-1185">Reference proteome</keyword>
<feature type="signal peptide" evidence="1">
    <location>
        <begin position="1"/>
        <end position="20"/>
    </location>
</feature>
<dbReference type="SUPFAM" id="SSF46626">
    <property type="entry name" value="Cytochrome c"/>
    <property type="match status" value="1"/>
</dbReference>
<evidence type="ECO:0008006" key="4">
    <source>
        <dbReference type="Google" id="ProtNLM"/>
    </source>
</evidence>
<feature type="chain" id="PRO_5015417139" description="Cytochrome c domain-containing protein" evidence="1">
    <location>
        <begin position="21"/>
        <end position="84"/>
    </location>
</feature>
<protein>
    <recommendedName>
        <fullName evidence="4">Cytochrome c domain-containing protein</fullName>
    </recommendedName>
</protein>
<dbReference type="EMBL" id="NHSJ01000016">
    <property type="protein sequence ID" value="PPQ33612.1"/>
    <property type="molecule type" value="Genomic_DNA"/>
</dbReference>
<evidence type="ECO:0000313" key="2">
    <source>
        <dbReference type="EMBL" id="PPQ33612.1"/>
    </source>
</evidence>
<reference evidence="2 3" key="1">
    <citation type="journal article" date="2018" name="Arch. Microbiol.">
        <title>New insights into the metabolic potential of the phototrophic purple bacterium Rhodopila globiformis DSM 161(T) from its draft genome sequence and evidence for a vanadium-dependent nitrogenase.</title>
        <authorList>
            <person name="Imhoff J.F."/>
            <person name="Rahn T."/>
            <person name="Kunzel S."/>
            <person name="Neulinger S.C."/>
        </authorList>
    </citation>
    <scope>NUCLEOTIDE SEQUENCE [LARGE SCALE GENOMIC DNA]</scope>
    <source>
        <strain evidence="2 3">DSM 16996</strain>
    </source>
</reference>
<accession>A0A2S6NG42</accession>
<gene>
    <name evidence="2" type="ORF">CCR94_01120</name>
</gene>
<keyword evidence="1" id="KW-0732">Signal</keyword>
<name>A0A2S6NG42_9HYPH</name>
<organism evidence="2 3">
    <name type="scientific">Rhodoblastus sphagnicola</name>
    <dbReference type="NCBI Taxonomy" id="333368"/>
    <lineage>
        <taxon>Bacteria</taxon>
        <taxon>Pseudomonadati</taxon>
        <taxon>Pseudomonadota</taxon>
        <taxon>Alphaproteobacteria</taxon>
        <taxon>Hyphomicrobiales</taxon>
        <taxon>Rhodoblastaceae</taxon>
        <taxon>Rhodoblastus</taxon>
    </lineage>
</organism>
<proteinExistence type="predicted"/>
<dbReference type="GO" id="GO:0009055">
    <property type="term" value="F:electron transfer activity"/>
    <property type="evidence" value="ECO:0007669"/>
    <property type="project" value="InterPro"/>
</dbReference>
<dbReference type="AlphaFoldDB" id="A0A2S6NG42"/>
<sequence length="84" mass="9218">MGRLCVLIVATIFCGAPAWAQAVGQWRDEKQLYAKTCKFCHGTGVGPGLWGRAQKPDALKEAQASAHRWNERNTQGLVSFAVQM</sequence>
<comment type="caution">
    <text evidence="2">The sequence shown here is derived from an EMBL/GenBank/DDBJ whole genome shotgun (WGS) entry which is preliminary data.</text>
</comment>
<evidence type="ECO:0000313" key="3">
    <source>
        <dbReference type="Proteomes" id="UP000239089"/>
    </source>
</evidence>
<dbReference type="GO" id="GO:0020037">
    <property type="term" value="F:heme binding"/>
    <property type="evidence" value="ECO:0007669"/>
    <property type="project" value="InterPro"/>
</dbReference>
<dbReference type="Proteomes" id="UP000239089">
    <property type="component" value="Unassembled WGS sequence"/>
</dbReference>
<dbReference type="InterPro" id="IPR036909">
    <property type="entry name" value="Cyt_c-like_dom_sf"/>
</dbReference>
<dbReference type="Gene3D" id="1.10.760.10">
    <property type="entry name" value="Cytochrome c-like domain"/>
    <property type="match status" value="1"/>
</dbReference>
<evidence type="ECO:0000256" key="1">
    <source>
        <dbReference type="SAM" id="SignalP"/>
    </source>
</evidence>